<organism evidence="2">
    <name type="scientific">Ananas comosus var. bracteatus</name>
    <name type="common">red pineapple</name>
    <dbReference type="NCBI Taxonomy" id="296719"/>
    <lineage>
        <taxon>Eukaryota</taxon>
        <taxon>Viridiplantae</taxon>
        <taxon>Streptophyta</taxon>
        <taxon>Embryophyta</taxon>
        <taxon>Tracheophyta</taxon>
        <taxon>Spermatophyta</taxon>
        <taxon>Magnoliopsida</taxon>
        <taxon>Liliopsida</taxon>
        <taxon>Poales</taxon>
        <taxon>Bromeliaceae</taxon>
        <taxon>Bromelioideae</taxon>
        <taxon>Ananas</taxon>
    </lineage>
</organism>
<dbReference type="EMBL" id="LR862152">
    <property type="protein sequence ID" value="CAD1834622.1"/>
    <property type="molecule type" value="Genomic_DNA"/>
</dbReference>
<gene>
    <name evidence="2" type="ORF">CB5_LOCUS17833</name>
</gene>
<feature type="region of interest" description="Disordered" evidence="1">
    <location>
        <begin position="1"/>
        <end position="99"/>
    </location>
</feature>
<reference evidence="2" key="1">
    <citation type="submission" date="2020-07" db="EMBL/GenBank/DDBJ databases">
        <authorList>
            <person name="Lin J."/>
        </authorList>
    </citation>
    <scope>NUCLEOTIDE SEQUENCE</scope>
</reference>
<sequence>MAQQEPEKKPSMQAKATRRSAKEQAASAAQRSVRSGRPRRRWIGEDLAALAAQGSARCRPTWRRRRDEQVAGEGDLKPGGDGESGNGADDGLAARGHGGDGVGGGVLDVALEDILGGGEVDTGAEGVAAPGVGVEAAERACERDHHGARERVERAGLLMVTTATADPWVSLWSKTIVSLSFWNPIMASRSFARIPWVTEILVRSTEVPAAKRGERVRFAELESLRASSCALIEWAMRRIAATSESMRSRRPRRSLGEWAEREGGAR</sequence>
<proteinExistence type="predicted"/>
<accession>A0A6V7PUT8</accession>
<protein>
    <submittedName>
        <fullName evidence="2">Uncharacterized protein</fullName>
    </submittedName>
</protein>
<feature type="compositionally biased region" description="Basic and acidic residues" evidence="1">
    <location>
        <begin position="1"/>
        <end position="10"/>
    </location>
</feature>
<name>A0A6V7PUT8_ANACO</name>
<evidence type="ECO:0000256" key="1">
    <source>
        <dbReference type="SAM" id="MobiDB-lite"/>
    </source>
</evidence>
<feature type="compositionally biased region" description="Basic and acidic residues" evidence="1">
    <location>
        <begin position="65"/>
        <end position="80"/>
    </location>
</feature>
<dbReference type="AlphaFoldDB" id="A0A6V7PUT8"/>
<feature type="compositionally biased region" description="Low complexity" evidence="1">
    <location>
        <begin position="24"/>
        <end position="33"/>
    </location>
</feature>
<evidence type="ECO:0000313" key="2">
    <source>
        <dbReference type="EMBL" id="CAD1834622.1"/>
    </source>
</evidence>